<dbReference type="AlphaFoldDB" id="A0A562THE9"/>
<organism evidence="4 5">
    <name type="scientific">Roseibium hamelinense</name>
    <dbReference type="NCBI Taxonomy" id="150831"/>
    <lineage>
        <taxon>Bacteria</taxon>
        <taxon>Pseudomonadati</taxon>
        <taxon>Pseudomonadota</taxon>
        <taxon>Alphaproteobacteria</taxon>
        <taxon>Hyphomicrobiales</taxon>
        <taxon>Stappiaceae</taxon>
        <taxon>Roseibium</taxon>
    </lineage>
</organism>
<reference evidence="4 5" key="1">
    <citation type="submission" date="2019-07" db="EMBL/GenBank/DDBJ databases">
        <title>Genomic Encyclopedia of Archaeal and Bacterial Type Strains, Phase II (KMG-II): from individual species to whole genera.</title>
        <authorList>
            <person name="Goeker M."/>
        </authorList>
    </citation>
    <scope>NUCLEOTIDE SEQUENCE [LARGE SCALE GENOMIC DNA]</scope>
    <source>
        <strain evidence="4 5">ATCC BAA-252</strain>
    </source>
</reference>
<sequence length="145" mass="15689">MTAPSVTLDDFPVKVSEKLRYRDLDRQGHVNNAVFATFLEAGRIGMLYDGKGALVDAGAAFVIVRLELDFIAEITWPGTVDVGTRVMRVGRSSFGLEQGIFQGETLAGFAVSTIVQTDFATRKSKPLSEKAVDSLNRMMAFAPGA</sequence>
<evidence type="ECO:0000313" key="5">
    <source>
        <dbReference type="Proteomes" id="UP000320593"/>
    </source>
</evidence>
<dbReference type="InterPro" id="IPR050563">
    <property type="entry name" value="4-hydroxybenzoyl-CoA_TE"/>
</dbReference>
<dbReference type="RefSeq" id="WP_145340571.1">
    <property type="nucleotide sequence ID" value="NZ_SMLY01000087.1"/>
</dbReference>
<accession>A0A562THE9</accession>
<dbReference type="InterPro" id="IPR029069">
    <property type="entry name" value="HotDog_dom_sf"/>
</dbReference>
<evidence type="ECO:0000313" key="4">
    <source>
        <dbReference type="EMBL" id="TWI93067.1"/>
    </source>
</evidence>
<dbReference type="PANTHER" id="PTHR31793">
    <property type="entry name" value="4-HYDROXYBENZOYL-COA THIOESTERASE FAMILY MEMBER"/>
    <property type="match status" value="1"/>
</dbReference>
<dbReference type="CDD" id="cd00586">
    <property type="entry name" value="4HBT"/>
    <property type="match status" value="1"/>
</dbReference>
<comment type="caution">
    <text evidence="4">The sequence shown here is derived from an EMBL/GenBank/DDBJ whole genome shotgun (WGS) entry which is preliminary data.</text>
</comment>
<keyword evidence="5" id="KW-1185">Reference proteome</keyword>
<dbReference type="GO" id="GO:0047617">
    <property type="term" value="F:fatty acyl-CoA hydrolase activity"/>
    <property type="evidence" value="ECO:0007669"/>
    <property type="project" value="TreeGrafter"/>
</dbReference>
<name>A0A562THE9_9HYPH</name>
<proteinExistence type="inferred from homology"/>
<feature type="domain" description="Thioesterase" evidence="3">
    <location>
        <begin position="27"/>
        <end position="105"/>
    </location>
</feature>
<dbReference type="OrthoDB" id="9801517at2"/>
<dbReference type="Proteomes" id="UP000320593">
    <property type="component" value="Unassembled WGS sequence"/>
</dbReference>
<dbReference type="PANTHER" id="PTHR31793:SF27">
    <property type="entry name" value="NOVEL THIOESTERASE SUPERFAMILY DOMAIN AND SAPOSIN A-TYPE DOMAIN CONTAINING PROTEIN (0610012H03RIK)"/>
    <property type="match status" value="1"/>
</dbReference>
<dbReference type="InterPro" id="IPR006683">
    <property type="entry name" value="Thioestr_dom"/>
</dbReference>
<dbReference type="SUPFAM" id="SSF54637">
    <property type="entry name" value="Thioesterase/thiol ester dehydrase-isomerase"/>
    <property type="match status" value="1"/>
</dbReference>
<dbReference type="Pfam" id="PF03061">
    <property type="entry name" value="4HBT"/>
    <property type="match status" value="1"/>
</dbReference>
<protein>
    <submittedName>
        <fullName evidence="4">Acyl-CoA thioester hydrolase</fullName>
    </submittedName>
</protein>
<evidence type="ECO:0000256" key="2">
    <source>
        <dbReference type="ARBA" id="ARBA00022801"/>
    </source>
</evidence>
<dbReference type="EMBL" id="VLLF01000001">
    <property type="protein sequence ID" value="TWI93067.1"/>
    <property type="molecule type" value="Genomic_DNA"/>
</dbReference>
<evidence type="ECO:0000256" key="1">
    <source>
        <dbReference type="ARBA" id="ARBA00005953"/>
    </source>
</evidence>
<dbReference type="Gene3D" id="3.10.129.10">
    <property type="entry name" value="Hotdog Thioesterase"/>
    <property type="match status" value="1"/>
</dbReference>
<keyword evidence="2 4" id="KW-0378">Hydrolase</keyword>
<evidence type="ECO:0000259" key="3">
    <source>
        <dbReference type="Pfam" id="PF03061"/>
    </source>
</evidence>
<gene>
    <name evidence="4" type="ORF">JM93_00621</name>
</gene>
<comment type="similarity">
    <text evidence="1">Belongs to the 4-hydroxybenzoyl-CoA thioesterase family.</text>
</comment>